<feature type="region of interest" description="Disordered" evidence="1">
    <location>
        <begin position="385"/>
        <end position="415"/>
    </location>
</feature>
<dbReference type="Pfam" id="PF12937">
    <property type="entry name" value="F-box-like"/>
    <property type="match status" value="1"/>
</dbReference>
<evidence type="ECO:0000259" key="2">
    <source>
        <dbReference type="PROSITE" id="PS50181"/>
    </source>
</evidence>
<dbReference type="STRING" id="3818.A0A445BD28"/>
<proteinExistence type="predicted"/>
<accession>A0A445BD28</accession>
<dbReference type="PANTHER" id="PTHR38926">
    <property type="entry name" value="F-BOX DOMAIN CONTAINING PROTEIN, EXPRESSED"/>
    <property type="match status" value="1"/>
</dbReference>
<feature type="domain" description="F-box" evidence="2">
    <location>
        <begin position="60"/>
        <end position="107"/>
    </location>
</feature>
<dbReference type="Proteomes" id="UP000289738">
    <property type="component" value="Chromosome A09"/>
</dbReference>
<gene>
    <name evidence="3" type="ORF">Ahy_A09g041555</name>
</gene>
<protein>
    <recommendedName>
        <fullName evidence="2">F-box domain-containing protein</fullName>
    </recommendedName>
</protein>
<comment type="caution">
    <text evidence="3">The sequence shown here is derived from an EMBL/GenBank/DDBJ whole genome shotgun (WGS) entry which is preliminary data.</text>
</comment>
<dbReference type="Gene3D" id="1.20.1280.50">
    <property type="match status" value="1"/>
</dbReference>
<dbReference type="EMBL" id="SDMP01000009">
    <property type="protein sequence ID" value="RYR36590.1"/>
    <property type="molecule type" value="Genomic_DNA"/>
</dbReference>
<evidence type="ECO:0000256" key="1">
    <source>
        <dbReference type="SAM" id="MobiDB-lite"/>
    </source>
</evidence>
<organism evidence="3 4">
    <name type="scientific">Arachis hypogaea</name>
    <name type="common">Peanut</name>
    <dbReference type="NCBI Taxonomy" id="3818"/>
    <lineage>
        <taxon>Eukaryota</taxon>
        <taxon>Viridiplantae</taxon>
        <taxon>Streptophyta</taxon>
        <taxon>Embryophyta</taxon>
        <taxon>Tracheophyta</taxon>
        <taxon>Spermatophyta</taxon>
        <taxon>Magnoliopsida</taxon>
        <taxon>eudicotyledons</taxon>
        <taxon>Gunneridae</taxon>
        <taxon>Pentapetalae</taxon>
        <taxon>rosids</taxon>
        <taxon>fabids</taxon>
        <taxon>Fabales</taxon>
        <taxon>Fabaceae</taxon>
        <taxon>Papilionoideae</taxon>
        <taxon>50 kb inversion clade</taxon>
        <taxon>dalbergioids sensu lato</taxon>
        <taxon>Dalbergieae</taxon>
        <taxon>Pterocarpus clade</taxon>
        <taxon>Arachis</taxon>
    </lineage>
</organism>
<dbReference type="SUPFAM" id="SSF52047">
    <property type="entry name" value="RNI-like"/>
    <property type="match status" value="1"/>
</dbReference>
<dbReference type="PANTHER" id="PTHR38926:SF2">
    <property type="entry name" value="F-BOX_LRR-REPEAT PROTEIN 21-RELATED"/>
    <property type="match status" value="1"/>
</dbReference>
<dbReference type="AlphaFoldDB" id="A0A445BD28"/>
<sequence length="436" mass="52098">MFSRARETAKREMHLRCPSYSMEAEFQRRLFAPESPSSFIWYTNPLLRRPHQERQEQKSSRNWLHLPVELILIIFEKLGAIEVLTSVQRVCMLWRTICKDPYTWRVINMRVVGFPKFMDYQLSSLCRRTIERSCGLLVDISIDYFATKYLLNHIANSCGSRLRRLRLYKCDYARISKRVLRDSAKKFPLLEELEITNCHCILPIYLESLGQACPLLKTFKFSHHRQYCYDHISSCHLLAGNEYAYAIARSMPQLRHLQLVESNLDYDGLHAILNGCPHLKSLDLRHCINLDLKRKIIIEMLQGRIKDFRLPILGASTIDYEFCSLLPCEEAMKNWNFNILVEKWQRFQDEKIAKLDLVVKYEDEEVWEDVDMTWVTMKNRRRQRRESTKKFKTLQRSRRKKERLPYPKGRNTEKRQVRLTSEACVLERNYNYYSED</sequence>
<dbReference type="CDD" id="cd22164">
    <property type="entry name" value="F-box_AtSKIP19-like"/>
    <property type="match status" value="1"/>
</dbReference>
<evidence type="ECO:0000313" key="4">
    <source>
        <dbReference type="Proteomes" id="UP000289738"/>
    </source>
</evidence>
<evidence type="ECO:0000313" key="3">
    <source>
        <dbReference type="EMBL" id="RYR36590.1"/>
    </source>
</evidence>
<dbReference type="InterPro" id="IPR032675">
    <property type="entry name" value="LRR_dom_sf"/>
</dbReference>
<dbReference type="PROSITE" id="PS50181">
    <property type="entry name" value="FBOX"/>
    <property type="match status" value="1"/>
</dbReference>
<dbReference type="Gene3D" id="3.80.10.10">
    <property type="entry name" value="Ribonuclease Inhibitor"/>
    <property type="match status" value="1"/>
</dbReference>
<reference evidence="3 4" key="1">
    <citation type="submission" date="2019-01" db="EMBL/GenBank/DDBJ databases">
        <title>Sequencing of cultivated peanut Arachis hypogaea provides insights into genome evolution and oil improvement.</title>
        <authorList>
            <person name="Chen X."/>
        </authorList>
    </citation>
    <scope>NUCLEOTIDE SEQUENCE [LARGE SCALE GENOMIC DNA]</scope>
    <source>
        <strain evidence="4">cv. Fuhuasheng</strain>
        <tissue evidence="3">Leaves</tissue>
    </source>
</reference>
<dbReference type="InterPro" id="IPR001810">
    <property type="entry name" value="F-box_dom"/>
</dbReference>
<keyword evidence="4" id="KW-1185">Reference proteome</keyword>
<name>A0A445BD28_ARAHY</name>
<feature type="compositionally biased region" description="Basic residues" evidence="1">
    <location>
        <begin position="390"/>
        <end position="402"/>
    </location>
</feature>